<protein>
    <recommendedName>
        <fullName evidence="2 15">ATP-dependent DNA helicase RecG</fullName>
        <ecNumber evidence="13 15">5.6.2.4</ecNumber>
    </recommendedName>
</protein>
<evidence type="ECO:0000256" key="6">
    <source>
        <dbReference type="ARBA" id="ARBA00022806"/>
    </source>
</evidence>
<dbReference type="InterPro" id="IPR045562">
    <property type="entry name" value="RecG_dom3_C"/>
</dbReference>
<dbReference type="GO" id="GO:0003677">
    <property type="term" value="F:DNA binding"/>
    <property type="evidence" value="ECO:0007669"/>
    <property type="project" value="UniProtKB-KW"/>
</dbReference>
<evidence type="ECO:0000256" key="13">
    <source>
        <dbReference type="ARBA" id="ARBA00034808"/>
    </source>
</evidence>
<dbReference type="InterPro" id="IPR001650">
    <property type="entry name" value="Helicase_C-like"/>
</dbReference>
<dbReference type="InterPro" id="IPR027417">
    <property type="entry name" value="P-loop_NTPase"/>
</dbReference>
<evidence type="ECO:0000256" key="14">
    <source>
        <dbReference type="ARBA" id="ARBA00048988"/>
    </source>
</evidence>
<keyword evidence="19" id="KW-1185">Reference proteome</keyword>
<evidence type="ECO:0000313" key="18">
    <source>
        <dbReference type="EMBL" id="QCT42292.1"/>
    </source>
</evidence>
<keyword evidence="4 15" id="KW-0227">DNA damage</keyword>
<dbReference type="SUPFAM" id="SSF50249">
    <property type="entry name" value="Nucleic acid-binding proteins"/>
    <property type="match status" value="1"/>
</dbReference>
<keyword evidence="5 15" id="KW-0378">Hydrolase</keyword>
<dbReference type="GO" id="GO:0006310">
    <property type="term" value="P:DNA recombination"/>
    <property type="evidence" value="ECO:0007669"/>
    <property type="project" value="UniProtKB-UniRule"/>
</dbReference>
<dbReference type="Pfam" id="PF00270">
    <property type="entry name" value="DEAD"/>
    <property type="match status" value="1"/>
</dbReference>
<dbReference type="Pfam" id="PF17191">
    <property type="entry name" value="RecG_wedge"/>
    <property type="match status" value="1"/>
</dbReference>
<dbReference type="CDD" id="cd17992">
    <property type="entry name" value="DEXHc_RecG"/>
    <property type="match status" value="1"/>
</dbReference>
<evidence type="ECO:0000256" key="10">
    <source>
        <dbReference type="ARBA" id="ARBA00023204"/>
    </source>
</evidence>
<comment type="function">
    <text evidence="15">Plays a critical role in recombination and DNA repair. Helps process Holliday junction intermediates to mature products by catalyzing branch migration. Has replication fork regression activity, unwinds stalled or blocked replication forks to make a HJ that can be resolved. Has a DNA unwinding activity characteristic of a DNA helicase with 3'-5' polarity.</text>
</comment>
<feature type="domain" description="Helicase ATP-binding" evidence="16">
    <location>
        <begin position="274"/>
        <end position="436"/>
    </location>
</feature>
<dbReference type="InterPro" id="IPR004609">
    <property type="entry name" value="ATP-dep_DNA_helicase_RecG"/>
</dbReference>
<feature type="domain" description="Helicase C-terminal" evidence="17">
    <location>
        <begin position="469"/>
        <end position="619"/>
    </location>
</feature>
<dbReference type="InterPro" id="IPR011545">
    <property type="entry name" value="DEAD/DEAH_box_helicase_dom"/>
</dbReference>
<dbReference type="NCBIfam" id="NF008168">
    <property type="entry name" value="PRK10917.2-2"/>
    <property type="match status" value="1"/>
</dbReference>
<comment type="similarity">
    <text evidence="1 15">Belongs to the helicase family. RecG subfamily.</text>
</comment>
<dbReference type="NCBIfam" id="TIGR00643">
    <property type="entry name" value="recG"/>
    <property type="match status" value="1"/>
</dbReference>
<dbReference type="SMART" id="SM00487">
    <property type="entry name" value="DEXDc"/>
    <property type="match status" value="1"/>
</dbReference>
<dbReference type="PROSITE" id="PS51194">
    <property type="entry name" value="HELICASE_CTER"/>
    <property type="match status" value="1"/>
</dbReference>
<dbReference type="GO" id="GO:0043138">
    <property type="term" value="F:3'-5' DNA helicase activity"/>
    <property type="evidence" value="ECO:0007669"/>
    <property type="project" value="UniProtKB-EC"/>
</dbReference>
<dbReference type="KEGG" id="nft:FBF37_02320"/>
<proteinExistence type="inferred from homology"/>
<dbReference type="InterPro" id="IPR047112">
    <property type="entry name" value="RecG/Mfd"/>
</dbReference>
<keyword evidence="8" id="KW-0238">DNA-binding</keyword>
<dbReference type="OrthoDB" id="9804325at2"/>
<dbReference type="NCBIfam" id="NF008165">
    <property type="entry name" value="PRK10917.1-3"/>
    <property type="match status" value="1"/>
</dbReference>
<evidence type="ECO:0000256" key="5">
    <source>
        <dbReference type="ARBA" id="ARBA00022801"/>
    </source>
</evidence>
<keyword evidence="11" id="KW-0413">Isomerase</keyword>
<dbReference type="InterPro" id="IPR033454">
    <property type="entry name" value="RecG_wedge"/>
</dbReference>
<dbReference type="InterPro" id="IPR012340">
    <property type="entry name" value="NA-bd_OB-fold"/>
</dbReference>
<comment type="catalytic activity">
    <reaction evidence="12 15">
        <text>Couples ATP hydrolysis with the unwinding of duplex DNA by translocating in the 3'-5' direction.</text>
        <dbReference type="EC" id="5.6.2.4"/>
    </reaction>
</comment>
<dbReference type="InterPro" id="IPR014001">
    <property type="entry name" value="Helicase_ATP-bd"/>
</dbReference>
<dbReference type="GO" id="GO:0016887">
    <property type="term" value="F:ATP hydrolysis activity"/>
    <property type="evidence" value="ECO:0007669"/>
    <property type="project" value="RHEA"/>
</dbReference>
<dbReference type="EC" id="5.6.2.4" evidence="13 15"/>
<dbReference type="Gene3D" id="3.40.50.300">
    <property type="entry name" value="P-loop containing nucleotide triphosphate hydrolases"/>
    <property type="match status" value="2"/>
</dbReference>
<dbReference type="EMBL" id="CP040004">
    <property type="protein sequence ID" value="QCT42292.1"/>
    <property type="molecule type" value="Genomic_DNA"/>
</dbReference>
<organism evidence="18 19">
    <name type="scientific">Candidatus Nanosynbacter featherlites</name>
    <dbReference type="NCBI Taxonomy" id="2572088"/>
    <lineage>
        <taxon>Bacteria</taxon>
        <taxon>Candidatus Saccharimonadota</taxon>
        <taxon>Candidatus Saccharimonadia</taxon>
        <taxon>Candidatus Nanosynbacterales</taxon>
        <taxon>Candidatus Nanosynbacteraceae</taxon>
        <taxon>Candidatus Nanosynbacter</taxon>
    </lineage>
</organism>
<dbReference type="Proteomes" id="UP000310639">
    <property type="component" value="Chromosome"/>
</dbReference>
<evidence type="ECO:0000256" key="7">
    <source>
        <dbReference type="ARBA" id="ARBA00022840"/>
    </source>
</evidence>
<keyword evidence="6 15" id="KW-0347">Helicase</keyword>
<gene>
    <name evidence="18" type="primary">recG</name>
    <name evidence="18" type="ORF">FBF37_02320</name>
</gene>
<accession>A0A4P9A3C8</accession>
<dbReference type="PANTHER" id="PTHR47964:SF1">
    <property type="entry name" value="ATP-DEPENDENT DNA HELICASE HOMOLOG RECG, CHLOROPLASTIC"/>
    <property type="match status" value="1"/>
</dbReference>
<evidence type="ECO:0000256" key="1">
    <source>
        <dbReference type="ARBA" id="ARBA00007504"/>
    </source>
</evidence>
<evidence type="ECO:0000259" key="17">
    <source>
        <dbReference type="PROSITE" id="PS51194"/>
    </source>
</evidence>
<dbReference type="Pfam" id="PF19833">
    <property type="entry name" value="RecG_dom3_C"/>
    <property type="match status" value="1"/>
</dbReference>
<dbReference type="RefSeq" id="WP_138079102.1">
    <property type="nucleotide sequence ID" value="NZ_CP040004.1"/>
</dbReference>
<sequence length="680" mass="75744">MKLTTPLEHIKGVGPKTAQALSAAGLETVADALDFLPRAYDDYSAAVNIADLQPGKVTVRARCESISTRIVRRGLRITTAVLVDDSGKVKAVWFNQPYRESQLRSDAEFMFSGQFGMQYNSYQISNPSVELAKQTNSSDAQPTSGIHPVYKSIKNLRPKTVQDLLKNLRPIMEFLPETLPEHIVQRQKLVSRAEAVKFLHAPNSHEEIARGRERLAFEELFEMILAAQLNKQEQTKLTGWRIPFNQPVVKRFVEQLPFPLTNAQRRAAWQILQDLESEHPMNRLLQGDVGSGKTVVAGLVAAEVAQAGFQTAIMAPTEILAAQHAKTLDELLLPFGVSVALLTGHVKGAQRRQLLDNLANGNINVVVGTHALIQEKAVYHKLGFVVIDEQHRFGVKQRQALLQKADYMPHLLSMTATPIPRSLALTLYGELDISILDELPAGRQSIQTKIWSPASAPKLYETIDAEIAKGRQAYVICPLIDDNPDNDKKSVEAEYHKLAKTMFRHRRVGLLHGKLPPEEKAAVMQQFADGDIDMLVSTTVVEVGVNVPNATVMLIENADHFGLSQLHQLRGRVGRGQYQSFCHLMLSGHDKPSQRLREIEKSQDGFYLAEVDLKLRGPGEIYGRAQHGALNLKIASLSDTPLIARAQTEAERFVKEGQDLLQYNHLARAVSRYQRLTVLN</sequence>
<comment type="catalytic activity">
    <reaction evidence="14 15">
        <text>ATP + H2O = ADP + phosphate + H(+)</text>
        <dbReference type="Rhea" id="RHEA:13065"/>
        <dbReference type="ChEBI" id="CHEBI:15377"/>
        <dbReference type="ChEBI" id="CHEBI:15378"/>
        <dbReference type="ChEBI" id="CHEBI:30616"/>
        <dbReference type="ChEBI" id="CHEBI:43474"/>
        <dbReference type="ChEBI" id="CHEBI:456216"/>
        <dbReference type="EC" id="5.6.2.4"/>
    </reaction>
</comment>
<keyword evidence="10 15" id="KW-0234">DNA repair</keyword>
<reference evidence="18 19" key="1">
    <citation type="submission" date="2019-04" db="EMBL/GenBank/DDBJ databases">
        <title>Saccharibacteria TM7 genomes.</title>
        <authorList>
            <person name="Bor B."/>
            <person name="He X."/>
            <person name="Chen T."/>
            <person name="Dewhirst F.E."/>
        </authorList>
    </citation>
    <scope>NUCLEOTIDE SEQUENCE [LARGE SCALE GENOMIC DNA]</scope>
    <source>
        <strain evidence="18 19">BB001</strain>
    </source>
</reference>
<evidence type="ECO:0000256" key="9">
    <source>
        <dbReference type="ARBA" id="ARBA00023172"/>
    </source>
</evidence>
<dbReference type="GO" id="GO:0006281">
    <property type="term" value="P:DNA repair"/>
    <property type="evidence" value="ECO:0007669"/>
    <property type="project" value="UniProtKB-UniRule"/>
</dbReference>
<keyword evidence="7 15" id="KW-0067">ATP-binding</keyword>
<evidence type="ECO:0000256" key="8">
    <source>
        <dbReference type="ARBA" id="ARBA00023125"/>
    </source>
</evidence>
<evidence type="ECO:0000256" key="2">
    <source>
        <dbReference type="ARBA" id="ARBA00017846"/>
    </source>
</evidence>
<evidence type="ECO:0000313" key="19">
    <source>
        <dbReference type="Proteomes" id="UP000310639"/>
    </source>
</evidence>
<dbReference type="PANTHER" id="PTHR47964">
    <property type="entry name" value="ATP-DEPENDENT DNA HELICASE HOMOLOG RECG, CHLOROPLASTIC"/>
    <property type="match status" value="1"/>
</dbReference>
<dbReference type="SMART" id="SM00490">
    <property type="entry name" value="HELICc"/>
    <property type="match status" value="1"/>
</dbReference>
<evidence type="ECO:0000256" key="11">
    <source>
        <dbReference type="ARBA" id="ARBA00023235"/>
    </source>
</evidence>
<evidence type="ECO:0000256" key="4">
    <source>
        <dbReference type="ARBA" id="ARBA00022763"/>
    </source>
</evidence>
<evidence type="ECO:0000256" key="12">
    <source>
        <dbReference type="ARBA" id="ARBA00034617"/>
    </source>
</evidence>
<dbReference type="Pfam" id="PF00271">
    <property type="entry name" value="Helicase_C"/>
    <property type="match status" value="1"/>
</dbReference>
<dbReference type="PROSITE" id="PS51192">
    <property type="entry name" value="HELICASE_ATP_BIND_1"/>
    <property type="match status" value="1"/>
</dbReference>
<dbReference type="AlphaFoldDB" id="A0A4P9A3C8"/>
<dbReference type="GO" id="GO:0005524">
    <property type="term" value="F:ATP binding"/>
    <property type="evidence" value="ECO:0007669"/>
    <property type="project" value="UniProtKB-KW"/>
</dbReference>
<evidence type="ECO:0000256" key="15">
    <source>
        <dbReference type="RuleBase" id="RU363016"/>
    </source>
</evidence>
<keyword evidence="3 15" id="KW-0547">Nucleotide-binding</keyword>
<evidence type="ECO:0000256" key="3">
    <source>
        <dbReference type="ARBA" id="ARBA00022741"/>
    </source>
</evidence>
<evidence type="ECO:0000259" key="16">
    <source>
        <dbReference type="PROSITE" id="PS51192"/>
    </source>
</evidence>
<keyword evidence="9 15" id="KW-0233">DNA recombination</keyword>
<dbReference type="SUPFAM" id="SSF52540">
    <property type="entry name" value="P-loop containing nucleoside triphosphate hydrolases"/>
    <property type="match status" value="2"/>
</dbReference>
<dbReference type="CDD" id="cd04488">
    <property type="entry name" value="RecG_wedge_OBF"/>
    <property type="match status" value="1"/>
</dbReference>
<dbReference type="Gene3D" id="2.40.50.140">
    <property type="entry name" value="Nucleic acid-binding proteins"/>
    <property type="match status" value="1"/>
</dbReference>
<name>A0A4P9A3C8_9BACT</name>